<dbReference type="STRING" id="1125699.HMPREF9194_00124"/>
<evidence type="ECO:0000313" key="1">
    <source>
        <dbReference type="EMBL" id="EPF32135.1"/>
    </source>
</evidence>
<proteinExistence type="predicted"/>
<dbReference type="Proteomes" id="UP000014541">
    <property type="component" value="Unassembled WGS sequence"/>
</dbReference>
<dbReference type="HOGENOM" id="CLU_1119764_0_0_12"/>
<dbReference type="PATRIC" id="fig|1125699.3.peg.123"/>
<comment type="caution">
    <text evidence="1">The sequence shown here is derived from an EMBL/GenBank/DDBJ whole genome shotgun (WGS) entry which is preliminary data.</text>
</comment>
<organism evidence="1 2">
    <name type="scientific">Treponema maltophilum ATCC 51939</name>
    <dbReference type="NCBI Taxonomy" id="1125699"/>
    <lineage>
        <taxon>Bacteria</taxon>
        <taxon>Pseudomonadati</taxon>
        <taxon>Spirochaetota</taxon>
        <taxon>Spirochaetia</taxon>
        <taxon>Spirochaetales</taxon>
        <taxon>Treponemataceae</taxon>
        <taxon>Treponema</taxon>
    </lineage>
</organism>
<gene>
    <name evidence="1" type="ORF">HMPREF9194_00124</name>
</gene>
<dbReference type="OrthoDB" id="357352at2"/>
<reference evidence="1 2" key="1">
    <citation type="submission" date="2013-04" db="EMBL/GenBank/DDBJ databases">
        <title>The Genome Sequence of Treponema maltophilum ATCC 51939.</title>
        <authorList>
            <consortium name="The Broad Institute Genomics Platform"/>
            <person name="Earl A."/>
            <person name="Ward D."/>
            <person name="Feldgarden M."/>
            <person name="Gevers D."/>
            <person name="Leonetti C."/>
            <person name="Blanton J.M."/>
            <person name="Dewhirst F.E."/>
            <person name="Izard J."/>
            <person name="Walker B."/>
            <person name="Young S."/>
            <person name="Zeng Q."/>
            <person name="Gargeya S."/>
            <person name="Fitzgerald M."/>
            <person name="Haas B."/>
            <person name="Abouelleil A."/>
            <person name="Allen A.W."/>
            <person name="Alvarado L."/>
            <person name="Arachchi H.M."/>
            <person name="Berlin A.M."/>
            <person name="Chapman S.B."/>
            <person name="Gainer-Dewar J."/>
            <person name="Goldberg J."/>
            <person name="Griggs A."/>
            <person name="Gujja S."/>
            <person name="Hansen M."/>
            <person name="Howarth C."/>
            <person name="Imamovic A."/>
            <person name="Ireland A."/>
            <person name="Larimer J."/>
            <person name="McCowan C."/>
            <person name="Murphy C."/>
            <person name="Pearson M."/>
            <person name="Poon T.W."/>
            <person name="Priest M."/>
            <person name="Roberts A."/>
            <person name="Saif S."/>
            <person name="Shea T."/>
            <person name="Sisk P."/>
            <person name="Sykes S."/>
            <person name="Wortman J."/>
            <person name="Nusbaum C."/>
            <person name="Birren B."/>
        </authorList>
    </citation>
    <scope>NUCLEOTIDE SEQUENCE [LARGE SCALE GENOMIC DNA]</scope>
    <source>
        <strain evidence="1 2">ATCC 51939</strain>
    </source>
</reference>
<sequence length="266" mass="30518">MTDAQWRSFTQFKADFAKKTADWRYRIESAGLADALRALQKKAAERDGVPPYSLDTQIVYNRSIDDVKKEDDIKIILIGDNPGKDEQLERNRRYLVGQSGKIADGFFRKNPELRIDFRKNVLILNKTPLHTAKTKELALLIKEGPPLVADIILESQIWFAEATAMLHRALCSSSAEARNQCSCELWLVGYAELRPKGLFVPYRDALNAAYKECPSEDSARASVFVYQHFSMNRFLIDLKEKSQPELTLKENLHRTGLFHRKEILGW</sequence>
<name>S3K3R3_TREMA</name>
<dbReference type="EMBL" id="ATFF01000002">
    <property type="protein sequence ID" value="EPF32135.1"/>
    <property type="molecule type" value="Genomic_DNA"/>
</dbReference>
<accession>S3K3R3</accession>
<protein>
    <recommendedName>
        <fullName evidence="3">Uracil-DNA glycosylase-like domain-containing protein</fullName>
    </recommendedName>
</protein>
<evidence type="ECO:0000313" key="2">
    <source>
        <dbReference type="Proteomes" id="UP000014541"/>
    </source>
</evidence>
<keyword evidence="2" id="KW-1185">Reference proteome</keyword>
<dbReference type="AlphaFoldDB" id="S3K3R3"/>
<evidence type="ECO:0008006" key="3">
    <source>
        <dbReference type="Google" id="ProtNLM"/>
    </source>
</evidence>
<dbReference type="eggNOG" id="ENOG5033874">
    <property type="taxonomic scope" value="Bacteria"/>
</dbReference>
<dbReference type="RefSeq" id="WP_016524432.1">
    <property type="nucleotide sequence ID" value="NZ_KE332518.1"/>
</dbReference>